<gene>
    <name evidence="2" type="ORF">NEA10_12385</name>
</gene>
<organism evidence="2 3">
    <name type="scientific">Phormidium yuhuli AB48</name>
    <dbReference type="NCBI Taxonomy" id="2940671"/>
    <lineage>
        <taxon>Bacteria</taxon>
        <taxon>Bacillati</taxon>
        <taxon>Cyanobacteriota</taxon>
        <taxon>Cyanophyceae</taxon>
        <taxon>Oscillatoriophycideae</taxon>
        <taxon>Oscillatoriales</taxon>
        <taxon>Oscillatoriaceae</taxon>
        <taxon>Phormidium</taxon>
        <taxon>Phormidium yuhuli</taxon>
    </lineage>
</organism>
<evidence type="ECO:0000256" key="1">
    <source>
        <dbReference type="SAM" id="Phobius"/>
    </source>
</evidence>
<evidence type="ECO:0000313" key="2">
    <source>
        <dbReference type="EMBL" id="USR89676.1"/>
    </source>
</evidence>
<protein>
    <submittedName>
        <fullName evidence="2">Uncharacterized protein</fullName>
    </submittedName>
</protein>
<evidence type="ECO:0000313" key="3">
    <source>
        <dbReference type="Proteomes" id="UP001056708"/>
    </source>
</evidence>
<keyword evidence="3" id="KW-1185">Reference proteome</keyword>
<name>A0ABY5ALQ2_9CYAN</name>
<dbReference type="RefSeq" id="WP_252660637.1">
    <property type="nucleotide sequence ID" value="NZ_CP098611.1"/>
</dbReference>
<dbReference type="Proteomes" id="UP001056708">
    <property type="component" value="Chromosome"/>
</dbReference>
<dbReference type="EMBL" id="CP098611">
    <property type="protein sequence ID" value="USR89676.1"/>
    <property type="molecule type" value="Genomic_DNA"/>
</dbReference>
<keyword evidence="1" id="KW-0812">Transmembrane</keyword>
<keyword evidence="1" id="KW-0472">Membrane</keyword>
<feature type="transmembrane region" description="Helical" evidence="1">
    <location>
        <begin position="12"/>
        <end position="30"/>
    </location>
</feature>
<proteinExistence type="predicted"/>
<keyword evidence="1" id="KW-1133">Transmembrane helix</keyword>
<sequence length="80" mass="9122">MSPLHRDPSFPYWLFILLWLVLASGIWVWVSHIERQRQQAVVNCLEKAVAAQPPDSQQDIEQLSASCTQRCIQGELMGCP</sequence>
<accession>A0ABY5ALQ2</accession>
<reference evidence="2" key="1">
    <citation type="submission" date="2022-06" db="EMBL/GenBank/DDBJ databases">
        <title>Genome sequence of Phormidium yuhuli AB48 isolated from an industrial photobioreactor environment.</title>
        <authorList>
            <person name="Qiu Y."/>
            <person name="Noonan A.J.C."/>
            <person name="Dofher K."/>
            <person name="Koch M."/>
            <person name="Kieft B."/>
            <person name="Lin X."/>
            <person name="Ziels R.M."/>
            <person name="Hallam S.J."/>
        </authorList>
    </citation>
    <scope>NUCLEOTIDE SEQUENCE</scope>
    <source>
        <strain evidence="2">AB48</strain>
    </source>
</reference>